<dbReference type="PANTHER" id="PTHR33606">
    <property type="entry name" value="PROTEIN YCII"/>
    <property type="match status" value="1"/>
</dbReference>
<proteinExistence type="predicted"/>
<sequence length="68" mass="7429">MGGPTLSSQPSSHEDGLSKITGSIHVIKAASEEEVWELLRADPYAKLGIWDMDNAVVTPMKCFVQQPM</sequence>
<evidence type="ECO:0000313" key="3">
    <source>
        <dbReference type="Proteomes" id="UP000799439"/>
    </source>
</evidence>
<comment type="caution">
    <text evidence="2">The sequence shown here is derived from an EMBL/GenBank/DDBJ whole genome shotgun (WGS) entry which is preliminary data.</text>
</comment>
<evidence type="ECO:0000259" key="1">
    <source>
        <dbReference type="Pfam" id="PF03795"/>
    </source>
</evidence>
<dbReference type="Proteomes" id="UP000799439">
    <property type="component" value="Unassembled WGS sequence"/>
</dbReference>
<evidence type="ECO:0000313" key="2">
    <source>
        <dbReference type="EMBL" id="KAF2151289.1"/>
    </source>
</evidence>
<keyword evidence="3" id="KW-1185">Reference proteome</keyword>
<dbReference type="Gene3D" id="3.30.70.1060">
    <property type="entry name" value="Dimeric alpha+beta barrel"/>
    <property type="match status" value="1"/>
</dbReference>
<dbReference type="InterPro" id="IPR051807">
    <property type="entry name" value="Sec-metab_biosynth-assoc"/>
</dbReference>
<gene>
    <name evidence="2" type="ORF">K461DRAFT_280082</name>
</gene>
<dbReference type="Pfam" id="PF03795">
    <property type="entry name" value="YCII"/>
    <property type="match status" value="1"/>
</dbReference>
<feature type="domain" description="YCII-related" evidence="1">
    <location>
        <begin position="19"/>
        <end position="50"/>
    </location>
</feature>
<dbReference type="AlphaFoldDB" id="A0A9P4MIQ4"/>
<dbReference type="SUPFAM" id="SSF54909">
    <property type="entry name" value="Dimeric alpha+beta barrel"/>
    <property type="match status" value="1"/>
</dbReference>
<dbReference type="InterPro" id="IPR005545">
    <property type="entry name" value="YCII"/>
</dbReference>
<dbReference type="EMBL" id="ML996088">
    <property type="protein sequence ID" value="KAF2151289.1"/>
    <property type="molecule type" value="Genomic_DNA"/>
</dbReference>
<reference evidence="2" key="1">
    <citation type="journal article" date="2020" name="Stud. Mycol.">
        <title>101 Dothideomycetes genomes: a test case for predicting lifestyles and emergence of pathogens.</title>
        <authorList>
            <person name="Haridas S."/>
            <person name="Albert R."/>
            <person name="Binder M."/>
            <person name="Bloem J."/>
            <person name="Labutti K."/>
            <person name="Salamov A."/>
            <person name="Andreopoulos B."/>
            <person name="Baker S."/>
            <person name="Barry K."/>
            <person name="Bills G."/>
            <person name="Bluhm B."/>
            <person name="Cannon C."/>
            <person name="Castanera R."/>
            <person name="Culley D."/>
            <person name="Daum C."/>
            <person name="Ezra D."/>
            <person name="Gonzalez J."/>
            <person name="Henrissat B."/>
            <person name="Kuo A."/>
            <person name="Liang C."/>
            <person name="Lipzen A."/>
            <person name="Lutzoni F."/>
            <person name="Magnuson J."/>
            <person name="Mondo S."/>
            <person name="Nolan M."/>
            <person name="Ohm R."/>
            <person name="Pangilinan J."/>
            <person name="Park H.-J."/>
            <person name="Ramirez L."/>
            <person name="Alfaro M."/>
            <person name="Sun H."/>
            <person name="Tritt A."/>
            <person name="Yoshinaga Y."/>
            <person name="Zwiers L.-H."/>
            <person name="Turgeon B."/>
            <person name="Goodwin S."/>
            <person name="Spatafora J."/>
            <person name="Crous P."/>
            <person name="Grigoriev I."/>
        </authorList>
    </citation>
    <scope>NUCLEOTIDE SEQUENCE</scope>
    <source>
        <strain evidence="2">CBS 260.36</strain>
    </source>
</reference>
<dbReference type="InterPro" id="IPR011008">
    <property type="entry name" value="Dimeric_a/b-barrel"/>
</dbReference>
<dbReference type="OrthoDB" id="5519740at2759"/>
<accession>A0A9P4MIQ4</accession>
<name>A0A9P4MIQ4_9PEZI</name>
<protein>
    <recommendedName>
        <fullName evidence="1">YCII-related domain-containing protein</fullName>
    </recommendedName>
</protein>
<organism evidence="2 3">
    <name type="scientific">Myriangium duriaei CBS 260.36</name>
    <dbReference type="NCBI Taxonomy" id="1168546"/>
    <lineage>
        <taxon>Eukaryota</taxon>
        <taxon>Fungi</taxon>
        <taxon>Dikarya</taxon>
        <taxon>Ascomycota</taxon>
        <taxon>Pezizomycotina</taxon>
        <taxon>Dothideomycetes</taxon>
        <taxon>Dothideomycetidae</taxon>
        <taxon>Myriangiales</taxon>
        <taxon>Myriangiaceae</taxon>
        <taxon>Myriangium</taxon>
    </lineage>
</organism>
<dbReference type="PANTHER" id="PTHR33606:SF3">
    <property type="entry name" value="PROTEIN YCII"/>
    <property type="match status" value="1"/>
</dbReference>